<dbReference type="InterPro" id="IPR004256">
    <property type="entry name" value="DUF234"/>
</dbReference>
<name>A0A2N3WM06_9PSEU</name>
<evidence type="ECO:0008006" key="5">
    <source>
        <dbReference type="Google" id="ProtNLM"/>
    </source>
</evidence>
<feature type="domain" description="DUF234" evidence="2">
    <location>
        <begin position="328"/>
        <end position="423"/>
    </location>
</feature>
<dbReference type="OrthoDB" id="3209349at2"/>
<dbReference type="RefSeq" id="WP_101438125.1">
    <property type="nucleotide sequence ID" value="NZ_PJMY01000003.1"/>
</dbReference>
<dbReference type="Pfam" id="PF03008">
    <property type="entry name" value="DUF234"/>
    <property type="match status" value="1"/>
</dbReference>
<organism evidence="3 4">
    <name type="scientific">Amycolatopsis echigonensis</name>
    <dbReference type="NCBI Taxonomy" id="2576905"/>
    <lineage>
        <taxon>Bacteria</taxon>
        <taxon>Bacillati</taxon>
        <taxon>Actinomycetota</taxon>
        <taxon>Actinomycetes</taxon>
        <taxon>Pseudonocardiales</taxon>
        <taxon>Pseudonocardiaceae</taxon>
        <taxon>Amycolatopsis</taxon>
    </lineage>
</organism>
<proteinExistence type="predicted"/>
<dbReference type="AlphaFoldDB" id="A0A2N3WM06"/>
<dbReference type="PANTHER" id="PTHR34704">
    <property type="entry name" value="ATPASE"/>
    <property type="match status" value="1"/>
</dbReference>
<feature type="domain" description="ATPase" evidence="1">
    <location>
        <begin position="15"/>
        <end position="189"/>
    </location>
</feature>
<dbReference type="GO" id="GO:0005524">
    <property type="term" value="F:ATP binding"/>
    <property type="evidence" value="ECO:0007669"/>
    <property type="project" value="InterPro"/>
</dbReference>
<gene>
    <name evidence="3" type="ORF">ATK30_5796</name>
</gene>
<dbReference type="Gene3D" id="3.40.50.300">
    <property type="entry name" value="P-loop containing nucleotide triphosphate hydrolases"/>
    <property type="match status" value="1"/>
</dbReference>
<keyword evidence="4" id="KW-1185">Reference proteome</keyword>
<dbReference type="InterPro" id="IPR027417">
    <property type="entry name" value="P-loop_NTPase"/>
</dbReference>
<evidence type="ECO:0000313" key="4">
    <source>
        <dbReference type="Proteomes" id="UP000233750"/>
    </source>
</evidence>
<evidence type="ECO:0000313" key="3">
    <source>
        <dbReference type="EMBL" id="PKV94905.1"/>
    </source>
</evidence>
<protein>
    <recommendedName>
        <fullName evidence="5">DUF234 domain-containing protein</fullName>
    </recommendedName>
</protein>
<sequence>MVDFPGRANDLALLERQLRLVRDAAATTPGQAVIVTGRRRVGKSRLVQEFCDRSGLPYLIFQASRGRNPAAERADFAAALAETALPGADLVAGALGSDWNQALRALAVAVPEQTPSIIVLDEVPWLVEQDREFEGALQTVWDRYLSTKPVLLLLVGSDLSMMESLQEYGRPFHGRAGRMLVRPLNPADVQRMTGLEPAEAIDAFLITGGFPEIVQRWKPGTSRTAFLRDQLADPLSPLLMAGELSLLGEVPEPSHSRSALEAIGTGERTFGAIAHRIGVGNPIPSGTLAPILNTLTTKRIVAVDTPLATRPDTKNKRYRIEDPYLRFWLAFLQRGIAEVERGRGDLVASRIERSWPSWRGRAVEPVVREGLERLLPDDRLPGADVVGGWWNRQNNPEIDLVGADRERPAATRIAFTGSIKWLETELFGKRECESLLAGSMSIPGRDYATPLIAVSRNGVEDGLPLAASFGPEEIVEAWRR</sequence>
<dbReference type="InterPro" id="IPR011579">
    <property type="entry name" value="ATPase_dom"/>
</dbReference>
<reference evidence="3 4" key="1">
    <citation type="submission" date="2017-12" db="EMBL/GenBank/DDBJ databases">
        <title>Sequencing the genomes of 1000 Actinobacteria strains.</title>
        <authorList>
            <person name="Klenk H.-P."/>
        </authorList>
    </citation>
    <scope>NUCLEOTIDE SEQUENCE [LARGE SCALE GENOMIC DNA]</scope>
    <source>
        <strain evidence="3 4">DSM 45165</strain>
    </source>
</reference>
<dbReference type="Pfam" id="PF01637">
    <property type="entry name" value="ATPase_2"/>
    <property type="match status" value="1"/>
</dbReference>
<comment type="caution">
    <text evidence="3">The sequence shown here is derived from an EMBL/GenBank/DDBJ whole genome shotgun (WGS) entry which is preliminary data.</text>
</comment>
<accession>A0A2N3WM06</accession>
<evidence type="ECO:0000259" key="2">
    <source>
        <dbReference type="Pfam" id="PF03008"/>
    </source>
</evidence>
<dbReference type="Proteomes" id="UP000233750">
    <property type="component" value="Unassembled WGS sequence"/>
</dbReference>
<dbReference type="EMBL" id="PJMY01000003">
    <property type="protein sequence ID" value="PKV94905.1"/>
    <property type="molecule type" value="Genomic_DNA"/>
</dbReference>
<evidence type="ECO:0000259" key="1">
    <source>
        <dbReference type="Pfam" id="PF01637"/>
    </source>
</evidence>
<dbReference type="SUPFAM" id="SSF52540">
    <property type="entry name" value="P-loop containing nucleoside triphosphate hydrolases"/>
    <property type="match status" value="1"/>
</dbReference>
<dbReference type="PANTHER" id="PTHR34704:SF1">
    <property type="entry name" value="ATPASE"/>
    <property type="match status" value="1"/>
</dbReference>